<evidence type="ECO:0000256" key="1">
    <source>
        <dbReference type="SAM" id="Phobius"/>
    </source>
</evidence>
<evidence type="ECO:0000259" key="2">
    <source>
        <dbReference type="Pfam" id="PF01105"/>
    </source>
</evidence>
<dbReference type="EMBL" id="AY124017">
    <property type="protein sequence ID" value="AAN38999.1"/>
    <property type="molecule type" value="mRNA"/>
</dbReference>
<feature type="non-terminal residue" evidence="3">
    <location>
        <position position="1"/>
    </location>
</feature>
<feature type="transmembrane region" description="Helical" evidence="1">
    <location>
        <begin position="99"/>
        <end position="118"/>
    </location>
</feature>
<sequence>AVKDADREKQLFDAVRFELCVSSSEHKNGAKRRRVKLAVHKGEGAHDFTRLAKIEHMSHLEVSLKQISDELQQLMYQLDHAQGMQDFLYRLNEGTKQRVVVMSIISLASLVSVAMYQASYTKRFLKRK</sequence>
<proteinExistence type="evidence at transcript level"/>
<feature type="non-terminal residue" evidence="3">
    <location>
        <position position="128"/>
    </location>
</feature>
<dbReference type="InterPro" id="IPR009038">
    <property type="entry name" value="GOLD_dom"/>
</dbReference>
<feature type="domain" description="GOLD" evidence="2">
    <location>
        <begin position="16"/>
        <end position="126"/>
    </location>
</feature>
<evidence type="ECO:0000313" key="3">
    <source>
        <dbReference type="EMBL" id="AAN38999.1"/>
    </source>
</evidence>
<protein>
    <submittedName>
        <fullName evidence="3">Transmembrane protein Tmp21</fullName>
    </submittedName>
</protein>
<keyword evidence="1" id="KW-0472">Membrane</keyword>
<keyword evidence="1 3" id="KW-0812">Transmembrane</keyword>
<reference evidence="3" key="1">
    <citation type="submission" date="2002-06" db="EMBL/GenBank/DDBJ databases">
        <authorList>
            <person name="Liu C.L."/>
            <person name="Lee Y.K."/>
            <person name="Lee H.K."/>
        </authorList>
    </citation>
    <scope>NUCLEOTIDE SEQUENCE</scope>
</reference>
<accession>Q7XYZ8</accession>
<dbReference type="AlphaFoldDB" id="Q7XYZ8"/>
<organism evidence="3">
    <name type="scientific">Griffithsia japonica</name>
    <name type="common">Red alga</name>
    <dbReference type="NCBI Taxonomy" id="83288"/>
    <lineage>
        <taxon>Eukaryota</taxon>
        <taxon>Rhodophyta</taxon>
        <taxon>Florideophyceae</taxon>
        <taxon>Rhodymeniophycidae</taxon>
        <taxon>Ceramiales</taxon>
        <taxon>Ceramiaceae</taxon>
        <taxon>Griffithsia</taxon>
    </lineage>
</organism>
<name>Q7XYZ8_GRIJA</name>
<dbReference type="Pfam" id="PF01105">
    <property type="entry name" value="EMP24_GP25L"/>
    <property type="match status" value="1"/>
</dbReference>
<keyword evidence="1" id="KW-1133">Transmembrane helix</keyword>